<proteinExistence type="predicted"/>
<evidence type="ECO:0000256" key="1">
    <source>
        <dbReference type="SAM" id="Phobius"/>
    </source>
</evidence>
<protein>
    <submittedName>
        <fullName evidence="2">Uncharacterized protein</fullName>
    </submittedName>
</protein>
<reference evidence="2" key="1">
    <citation type="journal article" date="2021" name="Proc. Natl. Acad. Sci. U.S.A.">
        <title>A Catalog of Tens of Thousands of Viruses from Human Metagenomes Reveals Hidden Associations with Chronic Diseases.</title>
        <authorList>
            <person name="Tisza M.J."/>
            <person name="Buck C.B."/>
        </authorList>
    </citation>
    <scope>NUCLEOTIDE SEQUENCE</scope>
    <source>
        <strain evidence="2">CtqPo10</strain>
    </source>
</reference>
<sequence length="34" mass="3883">MSVDYYVIRLIKCVLIVCLIYHKNTSPLLLMAVG</sequence>
<keyword evidence="1" id="KW-0812">Transmembrane</keyword>
<evidence type="ECO:0000313" key="2">
    <source>
        <dbReference type="EMBL" id="DAF54861.1"/>
    </source>
</evidence>
<accession>A0A8S5SUZ1</accession>
<keyword evidence="1" id="KW-0472">Membrane</keyword>
<name>A0A8S5SUZ1_9CAUD</name>
<keyword evidence="1" id="KW-1133">Transmembrane helix</keyword>
<dbReference type="EMBL" id="BK032682">
    <property type="protein sequence ID" value="DAF54861.1"/>
    <property type="molecule type" value="Genomic_DNA"/>
</dbReference>
<organism evidence="2">
    <name type="scientific">Siphoviridae sp. ctqPo10</name>
    <dbReference type="NCBI Taxonomy" id="2827948"/>
    <lineage>
        <taxon>Viruses</taxon>
        <taxon>Duplodnaviria</taxon>
        <taxon>Heunggongvirae</taxon>
        <taxon>Uroviricota</taxon>
        <taxon>Caudoviricetes</taxon>
    </lineage>
</organism>
<feature type="transmembrane region" description="Helical" evidence="1">
    <location>
        <begin position="6"/>
        <end position="22"/>
    </location>
</feature>